<protein>
    <recommendedName>
        <fullName evidence="9">Xylanolytic transcriptional activator regulatory domain-containing protein</fullName>
    </recommendedName>
</protein>
<keyword evidence="4" id="KW-0805">Transcription regulation</keyword>
<evidence type="ECO:0000313" key="10">
    <source>
        <dbReference type="EMBL" id="KAF7556149.1"/>
    </source>
</evidence>
<accession>A0A9P5LL63</accession>
<evidence type="ECO:0000313" key="11">
    <source>
        <dbReference type="Proteomes" id="UP000722485"/>
    </source>
</evidence>
<proteinExistence type="predicted"/>
<dbReference type="AlphaFoldDB" id="A0A9P5LL63"/>
<comment type="subcellular location">
    <subcellularLocation>
        <location evidence="1">Nucleus</location>
    </subcellularLocation>
</comment>
<feature type="region of interest" description="Disordered" evidence="8">
    <location>
        <begin position="68"/>
        <end position="121"/>
    </location>
</feature>
<dbReference type="GO" id="GO:0000981">
    <property type="term" value="F:DNA-binding transcription factor activity, RNA polymerase II-specific"/>
    <property type="evidence" value="ECO:0007669"/>
    <property type="project" value="InterPro"/>
</dbReference>
<dbReference type="Pfam" id="PF04082">
    <property type="entry name" value="Fungal_trans"/>
    <property type="match status" value="1"/>
</dbReference>
<reference evidence="10" key="1">
    <citation type="submission" date="2020-03" db="EMBL/GenBank/DDBJ databases">
        <title>Draft Genome Sequence of Cylindrodendrum hubeiense.</title>
        <authorList>
            <person name="Buettner E."/>
            <person name="Kellner H."/>
        </authorList>
    </citation>
    <scope>NUCLEOTIDE SEQUENCE</scope>
    <source>
        <strain evidence="10">IHI 201604</strain>
    </source>
</reference>
<evidence type="ECO:0000256" key="7">
    <source>
        <dbReference type="ARBA" id="ARBA00023242"/>
    </source>
</evidence>
<evidence type="ECO:0000256" key="4">
    <source>
        <dbReference type="ARBA" id="ARBA00023015"/>
    </source>
</evidence>
<dbReference type="OrthoDB" id="25921at2759"/>
<dbReference type="InterPro" id="IPR007219">
    <property type="entry name" value="XnlR_reg_dom"/>
</dbReference>
<evidence type="ECO:0000256" key="1">
    <source>
        <dbReference type="ARBA" id="ARBA00004123"/>
    </source>
</evidence>
<gene>
    <name evidence="10" type="ORF">G7Z17_g1647</name>
</gene>
<dbReference type="Proteomes" id="UP000722485">
    <property type="component" value="Unassembled WGS sequence"/>
</dbReference>
<name>A0A9P5LL63_9HYPO</name>
<dbReference type="EMBL" id="JAANBB010000014">
    <property type="protein sequence ID" value="KAF7556149.1"/>
    <property type="molecule type" value="Genomic_DNA"/>
</dbReference>
<keyword evidence="11" id="KW-1185">Reference proteome</keyword>
<evidence type="ECO:0000259" key="9">
    <source>
        <dbReference type="SMART" id="SM00906"/>
    </source>
</evidence>
<dbReference type="PANTHER" id="PTHR47782:SF14">
    <property type="entry name" value="ZN(II)2CYS6 TRANSCRIPTION FACTOR (EUROFUNG)"/>
    <property type="match status" value="1"/>
</dbReference>
<dbReference type="GO" id="GO:0045944">
    <property type="term" value="P:positive regulation of transcription by RNA polymerase II"/>
    <property type="evidence" value="ECO:0007669"/>
    <property type="project" value="TreeGrafter"/>
</dbReference>
<keyword evidence="2" id="KW-0479">Metal-binding</keyword>
<keyword evidence="7" id="KW-0539">Nucleus</keyword>
<keyword evidence="5" id="KW-0238">DNA-binding</keyword>
<comment type="caution">
    <text evidence="10">The sequence shown here is derived from an EMBL/GenBank/DDBJ whole genome shotgun (WGS) entry which is preliminary data.</text>
</comment>
<feature type="compositionally biased region" description="Polar residues" evidence="8">
    <location>
        <begin position="92"/>
        <end position="116"/>
    </location>
</feature>
<dbReference type="InterPro" id="IPR052202">
    <property type="entry name" value="Yeast_MetPath_Reg"/>
</dbReference>
<evidence type="ECO:0000256" key="5">
    <source>
        <dbReference type="ARBA" id="ARBA00023125"/>
    </source>
</evidence>
<dbReference type="GO" id="GO:0043565">
    <property type="term" value="F:sequence-specific DNA binding"/>
    <property type="evidence" value="ECO:0007669"/>
    <property type="project" value="TreeGrafter"/>
</dbReference>
<evidence type="ECO:0000256" key="3">
    <source>
        <dbReference type="ARBA" id="ARBA00022833"/>
    </source>
</evidence>
<keyword evidence="3" id="KW-0862">Zinc</keyword>
<organism evidence="10 11">
    <name type="scientific">Cylindrodendrum hubeiense</name>
    <dbReference type="NCBI Taxonomy" id="595255"/>
    <lineage>
        <taxon>Eukaryota</taxon>
        <taxon>Fungi</taxon>
        <taxon>Dikarya</taxon>
        <taxon>Ascomycota</taxon>
        <taxon>Pezizomycotina</taxon>
        <taxon>Sordariomycetes</taxon>
        <taxon>Hypocreomycetidae</taxon>
        <taxon>Hypocreales</taxon>
        <taxon>Nectriaceae</taxon>
        <taxon>Cylindrodendrum</taxon>
    </lineage>
</organism>
<dbReference type="PANTHER" id="PTHR47782">
    <property type="entry name" value="ZN(II)2CYS6 TRANSCRIPTION FACTOR (EUROFUNG)-RELATED"/>
    <property type="match status" value="1"/>
</dbReference>
<evidence type="ECO:0000256" key="2">
    <source>
        <dbReference type="ARBA" id="ARBA00022723"/>
    </source>
</evidence>
<dbReference type="GO" id="GO:0005634">
    <property type="term" value="C:nucleus"/>
    <property type="evidence" value="ECO:0007669"/>
    <property type="project" value="UniProtKB-SubCell"/>
</dbReference>
<dbReference type="GO" id="GO:0006351">
    <property type="term" value="P:DNA-templated transcription"/>
    <property type="evidence" value="ECO:0007669"/>
    <property type="project" value="InterPro"/>
</dbReference>
<feature type="domain" description="Xylanolytic transcriptional activator regulatory" evidence="9">
    <location>
        <begin position="319"/>
        <end position="394"/>
    </location>
</feature>
<keyword evidence="6" id="KW-0804">Transcription</keyword>
<dbReference type="SUPFAM" id="SSF57701">
    <property type="entry name" value="Zn2/Cys6 DNA-binding domain"/>
    <property type="match status" value="1"/>
</dbReference>
<evidence type="ECO:0000256" key="8">
    <source>
        <dbReference type="SAM" id="MobiDB-lite"/>
    </source>
</evidence>
<dbReference type="CDD" id="cd00067">
    <property type="entry name" value="GAL4"/>
    <property type="match status" value="1"/>
</dbReference>
<dbReference type="InterPro" id="IPR001138">
    <property type="entry name" value="Zn2Cys6_DnaBD"/>
</dbReference>
<sequence>MASEAEPPSATHRIFACQRCSRRKQRCDRVLPEGGVVQLNGSDVARKGYVTTLLERITILEERVAANSSVADERAGVSPDHSTIDIRVSGGRPQNSPPSEQMRTPSDQMRTPSTTDARWPLDGASMNVDSLSLNAMAEPLSRAGEFLEQLSMPRIIASVTETYGGNPESTKRVDSLWDGISKYMRNPSAQDHRLHVQPAEAYRSLQTYLDVVDFRYPRLPVGKVKSGLEAITDSDESKYRETVAKDPAHIFMAYMVLAVVPLVSDNYPIAQGSFVSIQLLGKCLKVLNRVFRKEDGVDIIQCLHLLVIFSIHCSAAGSSWHLIGFAMNKCIALRYHLEAAPATPAIPVEELEQRRWAFWGCYSLDRLICAGLGRPCSIDDRSITVLVPGEAGGLAPIIEPSIALANIDSSTFR</sequence>
<dbReference type="CDD" id="cd12148">
    <property type="entry name" value="fungal_TF_MHR"/>
    <property type="match status" value="1"/>
</dbReference>
<evidence type="ECO:0000256" key="6">
    <source>
        <dbReference type="ARBA" id="ARBA00023163"/>
    </source>
</evidence>
<dbReference type="GO" id="GO:0008270">
    <property type="term" value="F:zinc ion binding"/>
    <property type="evidence" value="ECO:0007669"/>
    <property type="project" value="InterPro"/>
</dbReference>
<dbReference type="SMART" id="SM00906">
    <property type="entry name" value="Fungal_trans"/>
    <property type="match status" value="1"/>
</dbReference>
<dbReference type="InterPro" id="IPR036864">
    <property type="entry name" value="Zn2-C6_fun-type_DNA-bd_sf"/>
</dbReference>